<dbReference type="EMBL" id="ML995813">
    <property type="protein sequence ID" value="KAF2772774.1"/>
    <property type="molecule type" value="Genomic_DNA"/>
</dbReference>
<gene>
    <name evidence="2" type="ORF">EJ03DRAFT_170196</name>
</gene>
<dbReference type="Proteomes" id="UP000799436">
    <property type="component" value="Unassembled WGS sequence"/>
</dbReference>
<feature type="compositionally biased region" description="Basic and acidic residues" evidence="1">
    <location>
        <begin position="203"/>
        <end position="223"/>
    </location>
</feature>
<keyword evidence="3" id="KW-1185">Reference proteome</keyword>
<feature type="region of interest" description="Disordered" evidence="1">
    <location>
        <begin position="750"/>
        <end position="779"/>
    </location>
</feature>
<evidence type="ECO:0000313" key="2">
    <source>
        <dbReference type="EMBL" id="KAF2772774.1"/>
    </source>
</evidence>
<feature type="compositionally biased region" description="Polar residues" evidence="1">
    <location>
        <begin position="594"/>
        <end position="603"/>
    </location>
</feature>
<protein>
    <submittedName>
        <fullName evidence="2">Uncharacterized protein</fullName>
    </submittedName>
</protein>
<proteinExistence type="predicted"/>
<feature type="compositionally biased region" description="Acidic residues" evidence="1">
    <location>
        <begin position="436"/>
        <end position="473"/>
    </location>
</feature>
<feature type="region of interest" description="Disordered" evidence="1">
    <location>
        <begin position="427"/>
        <end position="517"/>
    </location>
</feature>
<dbReference type="OrthoDB" id="3880925at2759"/>
<feature type="compositionally biased region" description="Basic and acidic residues" evidence="1">
    <location>
        <begin position="116"/>
        <end position="128"/>
    </location>
</feature>
<feature type="compositionally biased region" description="Acidic residues" evidence="1">
    <location>
        <begin position="494"/>
        <end position="507"/>
    </location>
</feature>
<dbReference type="AlphaFoldDB" id="A0A6G1LKS7"/>
<feature type="compositionally biased region" description="Polar residues" evidence="1">
    <location>
        <begin position="750"/>
        <end position="763"/>
    </location>
</feature>
<reference evidence="2" key="1">
    <citation type="journal article" date="2020" name="Stud. Mycol.">
        <title>101 Dothideomycetes genomes: a test case for predicting lifestyles and emergence of pathogens.</title>
        <authorList>
            <person name="Haridas S."/>
            <person name="Albert R."/>
            <person name="Binder M."/>
            <person name="Bloem J."/>
            <person name="Labutti K."/>
            <person name="Salamov A."/>
            <person name="Andreopoulos B."/>
            <person name="Baker S."/>
            <person name="Barry K."/>
            <person name="Bills G."/>
            <person name="Bluhm B."/>
            <person name="Cannon C."/>
            <person name="Castanera R."/>
            <person name="Culley D."/>
            <person name="Daum C."/>
            <person name="Ezra D."/>
            <person name="Gonzalez J."/>
            <person name="Henrissat B."/>
            <person name="Kuo A."/>
            <person name="Liang C."/>
            <person name="Lipzen A."/>
            <person name="Lutzoni F."/>
            <person name="Magnuson J."/>
            <person name="Mondo S."/>
            <person name="Nolan M."/>
            <person name="Ohm R."/>
            <person name="Pangilinan J."/>
            <person name="Park H.-J."/>
            <person name="Ramirez L."/>
            <person name="Alfaro M."/>
            <person name="Sun H."/>
            <person name="Tritt A."/>
            <person name="Yoshinaga Y."/>
            <person name="Zwiers L.-H."/>
            <person name="Turgeon B."/>
            <person name="Goodwin S."/>
            <person name="Spatafora J."/>
            <person name="Crous P."/>
            <person name="Grigoriev I."/>
        </authorList>
    </citation>
    <scope>NUCLEOTIDE SEQUENCE</scope>
    <source>
        <strain evidence="2">CBS 116005</strain>
    </source>
</reference>
<evidence type="ECO:0000313" key="3">
    <source>
        <dbReference type="Proteomes" id="UP000799436"/>
    </source>
</evidence>
<feature type="compositionally biased region" description="Polar residues" evidence="1">
    <location>
        <begin position="154"/>
        <end position="165"/>
    </location>
</feature>
<sequence length="779" mass="86493">MIGIYNKPILRCLAMPSQDPNSKRLNASRGPNDDNSRSVVSRQPAHPQANARRSNLITYGKNTRLLSLTGKQFRPDIYNLPSDDDERGAQPDAISHAEAHHGRSVPPDYSPLSDEGSDRYASEHEKWSATKSRHFSQAQAMMRAAAPNRRLNGMTAQRSSGSVSLTERPVDLSDQRERPEGKFDDTRKAHGHASFKQKTRSRLGVEVEQAEKGRKRRIPEPGKHICTASPLEAEDIIADPNSSPRGVVTQDPITDSSSMQLRDPLSSPLTIIAQPKERKTSLSGIRKRLSTPSLKHKIVLRKKSKPRTLCWSSGSGSKTSGDGFEASELTITYRHRVNRQPRARRTPRTLVFTPLQIQAGPLPDVSFESIDEEPYQGQEAGSSDQMPGLQNLKVTAMSSALKPATQRLRRQVSFVDRNDIVMAQLSSVSAPRMDVDSDAEIEQDEENDEDQDQGSPEDEVEQDDQDHDDDDHGEFDCASAASAADSPGIRLLNGDDDILEASDDEQEASPPPSPTLRAKLDRLQRLDHDETIEDDPEDVDVTYDFRNATLPGTLPRSSMLGKRRLMEVVEPIEDILSIKPTRDAGNEGPAPNASGDTIDTISYRQPRKRLRSILKNNANTPDVAPESSRLEHTAANTRRNSQRATAIELDDNEDDGSHYFTSASQSLRAIDPRRNHTIVPRRKSSYFANQQSVLQVPDSERVVPETSQELPDYTNACQLGVLRRNSQALWASSRGPPSTDDTPKDLRILTSSVSRGHGTLSQSVRRRPSLRFNSPMKVR</sequence>
<feature type="compositionally biased region" description="Polar residues" evidence="1">
    <location>
        <begin position="634"/>
        <end position="644"/>
    </location>
</feature>
<feature type="region of interest" description="Disordered" evidence="1">
    <location>
        <begin position="615"/>
        <end position="646"/>
    </location>
</feature>
<name>A0A6G1LKS7_9PEZI</name>
<feature type="region of interest" description="Disordered" evidence="1">
    <location>
        <begin position="580"/>
        <end position="603"/>
    </location>
</feature>
<feature type="region of interest" description="Disordered" evidence="1">
    <location>
        <begin position="96"/>
        <end position="134"/>
    </location>
</feature>
<organism evidence="2 3">
    <name type="scientific">Teratosphaeria nubilosa</name>
    <dbReference type="NCBI Taxonomy" id="161662"/>
    <lineage>
        <taxon>Eukaryota</taxon>
        <taxon>Fungi</taxon>
        <taxon>Dikarya</taxon>
        <taxon>Ascomycota</taxon>
        <taxon>Pezizomycotina</taxon>
        <taxon>Dothideomycetes</taxon>
        <taxon>Dothideomycetidae</taxon>
        <taxon>Mycosphaerellales</taxon>
        <taxon>Teratosphaeriaceae</taxon>
        <taxon>Teratosphaeria</taxon>
    </lineage>
</organism>
<feature type="region of interest" description="Disordered" evidence="1">
    <location>
        <begin position="146"/>
        <end position="224"/>
    </location>
</feature>
<accession>A0A6G1LKS7</accession>
<evidence type="ECO:0000256" key="1">
    <source>
        <dbReference type="SAM" id="MobiDB-lite"/>
    </source>
</evidence>
<feature type="compositionally biased region" description="Basic and acidic residues" evidence="1">
    <location>
        <begin position="168"/>
        <end position="188"/>
    </location>
</feature>
<feature type="compositionally biased region" description="Basic residues" evidence="1">
    <location>
        <begin position="189"/>
        <end position="201"/>
    </location>
</feature>
<feature type="region of interest" description="Disordered" evidence="1">
    <location>
        <begin position="14"/>
        <end position="54"/>
    </location>
</feature>